<evidence type="ECO:0000256" key="2">
    <source>
        <dbReference type="ARBA" id="ARBA00022679"/>
    </source>
</evidence>
<dbReference type="InterPro" id="IPR029044">
    <property type="entry name" value="Nucleotide-diphossugar_trans"/>
</dbReference>
<evidence type="ECO:0000313" key="4">
    <source>
        <dbReference type="EMBL" id="SEM83414.1"/>
    </source>
</evidence>
<gene>
    <name evidence="4" type="ORF">SAMN05216431_11018</name>
</gene>
<dbReference type="PANTHER" id="PTHR22916">
    <property type="entry name" value="GLYCOSYLTRANSFERASE"/>
    <property type="match status" value="1"/>
</dbReference>
<accession>A0ABY1ACP9</accession>
<proteinExistence type="predicted"/>
<protein>
    <recommendedName>
        <fullName evidence="3">Glycosyltransferase 2-like domain-containing protein</fullName>
    </recommendedName>
</protein>
<dbReference type="Proteomes" id="UP000182089">
    <property type="component" value="Unassembled WGS sequence"/>
</dbReference>
<organism evidence="4 5">
    <name type="scientific">Ligilactobacillus ruminis</name>
    <dbReference type="NCBI Taxonomy" id="1623"/>
    <lineage>
        <taxon>Bacteria</taxon>
        <taxon>Bacillati</taxon>
        <taxon>Bacillota</taxon>
        <taxon>Bacilli</taxon>
        <taxon>Lactobacillales</taxon>
        <taxon>Lactobacillaceae</taxon>
        <taxon>Ligilactobacillus</taxon>
    </lineage>
</organism>
<feature type="domain" description="Glycosyltransferase 2-like" evidence="3">
    <location>
        <begin position="7"/>
        <end position="175"/>
    </location>
</feature>
<dbReference type="EMBL" id="FOCC01000010">
    <property type="protein sequence ID" value="SEM83414.1"/>
    <property type="molecule type" value="Genomic_DNA"/>
</dbReference>
<comment type="caution">
    <text evidence="4">The sequence shown here is derived from an EMBL/GenBank/DDBJ whole genome shotgun (WGS) entry which is preliminary data.</text>
</comment>
<dbReference type="CDD" id="cd00761">
    <property type="entry name" value="Glyco_tranf_GTA_type"/>
    <property type="match status" value="1"/>
</dbReference>
<dbReference type="SUPFAM" id="SSF53448">
    <property type="entry name" value="Nucleotide-diphospho-sugar transferases"/>
    <property type="match status" value="1"/>
</dbReference>
<sequence>MNKITISVVMPIYNVAPYLKQCLTSLQNQTYPKELTEIILVDDGSTDDSAAICQAFVQQNPHFTYLKQANAGQSAARNYGLTQAKGQYVLFLDSDDWFEPDLLKHLVSASAAGTKKLVEASFTWEFSDHQSFYQAPRCSDLAHFVVHAHVVPWNKLIDRQWLLKTKILFPEGRLYEDQDFFFKLMGNLKDISEVGISQASDIHYRQRGGSTIYTYSEKLTDIFWIYQDILQYYQKNDRFQKELEYRFTRNLLGNILLRQVRHFPQKAQKEYLLKLIFTFIQQNFPAWKHNPYLKERSAVNWYLKLTPNWLFKFIALH</sequence>
<evidence type="ECO:0000256" key="1">
    <source>
        <dbReference type="ARBA" id="ARBA00022676"/>
    </source>
</evidence>
<evidence type="ECO:0000259" key="3">
    <source>
        <dbReference type="Pfam" id="PF00535"/>
    </source>
</evidence>
<keyword evidence="1" id="KW-0328">Glycosyltransferase</keyword>
<keyword evidence="2" id="KW-0808">Transferase</keyword>
<name>A0ABY1ACP9_9LACO</name>
<dbReference type="Pfam" id="PF00535">
    <property type="entry name" value="Glycos_transf_2"/>
    <property type="match status" value="1"/>
</dbReference>
<dbReference type="InterPro" id="IPR001173">
    <property type="entry name" value="Glyco_trans_2-like"/>
</dbReference>
<evidence type="ECO:0000313" key="5">
    <source>
        <dbReference type="Proteomes" id="UP000182089"/>
    </source>
</evidence>
<dbReference type="Gene3D" id="3.90.550.10">
    <property type="entry name" value="Spore Coat Polysaccharide Biosynthesis Protein SpsA, Chain A"/>
    <property type="match status" value="1"/>
</dbReference>
<reference evidence="4 5" key="1">
    <citation type="submission" date="2016-10" db="EMBL/GenBank/DDBJ databases">
        <authorList>
            <person name="Varghese N."/>
            <person name="Submissions S."/>
        </authorList>
    </citation>
    <scope>NUCLEOTIDE SEQUENCE [LARGE SCALE GENOMIC DNA]</scope>
    <source>
        <strain evidence="4 5">WC1T17</strain>
    </source>
</reference>
<dbReference type="PANTHER" id="PTHR22916:SF51">
    <property type="entry name" value="GLYCOSYLTRANSFERASE EPSH-RELATED"/>
    <property type="match status" value="1"/>
</dbReference>